<sequence>MNNKELIGRADNLTLDTNKFSSQLQSKKLQQFPKIAEKVLNDDRLSLAVNLLDKRSLTANPNFSGLSLVAKALISVHIRIDLASISINKSVGHQSLVDLSSVEVQAVHQSLDDSASV</sequence>
<organism evidence="1 2">
    <name type="scientific">Cinchona calisaya</name>
    <dbReference type="NCBI Taxonomy" id="153742"/>
    <lineage>
        <taxon>Eukaryota</taxon>
        <taxon>Viridiplantae</taxon>
        <taxon>Streptophyta</taxon>
        <taxon>Embryophyta</taxon>
        <taxon>Tracheophyta</taxon>
        <taxon>Spermatophyta</taxon>
        <taxon>Magnoliopsida</taxon>
        <taxon>eudicotyledons</taxon>
        <taxon>Gunneridae</taxon>
        <taxon>Pentapetalae</taxon>
        <taxon>asterids</taxon>
        <taxon>lamiids</taxon>
        <taxon>Gentianales</taxon>
        <taxon>Rubiaceae</taxon>
        <taxon>Cinchonoideae</taxon>
        <taxon>Cinchoneae</taxon>
        <taxon>Cinchona</taxon>
    </lineage>
</organism>
<accession>A0ABD2Y6C9</accession>
<dbReference type="Proteomes" id="UP001630127">
    <property type="component" value="Unassembled WGS sequence"/>
</dbReference>
<keyword evidence="2" id="KW-1185">Reference proteome</keyword>
<comment type="caution">
    <text evidence="1">The sequence shown here is derived from an EMBL/GenBank/DDBJ whole genome shotgun (WGS) entry which is preliminary data.</text>
</comment>
<evidence type="ECO:0000313" key="2">
    <source>
        <dbReference type="Proteomes" id="UP001630127"/>
    </source>
</evidence>
<dbReference type="AlphaFoldDB" id="A0ABD2Y6C9"/>
<proteinExistence type="predicted"/>
<reference evidence="1 2" key="1">
    <citation type="submission" date="2024-11" db="EMBL/GenBank/DDBJ databases">
        <title>A near-complete genome assembly of Cinchona calisaya.</title>
        <authorList>
            <person name="Lian D.C."/>
            <person name="Zhao X.W."/>
            <person name="Wei L."/>
        </authorList>
    </citation>
    <scope>NUCLEOTIDE SEQUENCE [LARGE SCALE GENOMIC DNA]</scope>
    <source>
        <tissue evidence="1">Nenye</tissue>
    </source>
</reference>
<gene>
    <name evidence="1" type="ORF">ACH5RR_037077</name>
</gene>
<name>A0ABD2Y6C9_9GENT</name>
<evidence type="ECO:0000313" key="1">
    <source>
        <dbReference type="EMBL" id="KAL3502628.1"/>
    </source>
</evidence>
<dbReference type="EMBL" id="JBJUIK010000015">
    <property type="protein sequence ID" value="KAL3502628.1"/>
    <property type="molecule type" value="Genomic_DNA"/>
</dbReference>
<protein>
    <submittedName>
        <fullName evidence="1">Uncharacterized protein</fullName>
    </submittedName>
</protein>